<feature type="domain" description="Peptidase S11 D-Ala-D-Ala carboxypeptidase A C-terminal" evidence="17">
    <location>
        <begin position="279"/>
        <end position="370"/>
    </location>
</feature>
<evidence type="ECO:0000256" key="16">
    <source>
        <dbReference type="SAM" id="SignalP"/>
    </source>
</evidence>
<keyword evidence="5 18" id="KW-0121">Carboxypeptidase</keyword>
<protein>
    <recommendedName>
        <fullName evidence="4">serine-type D-Ala-D-Ala carboxypeptidase</fullName>
        <ecNumber evidence="4">3.4.16.4</ecNumber>
    </recommendedName>
</protein>
<proteinExistence type="inferred from homology"/>
<dbReference type="AlphaFoldDB" id="A0A221KCQ8"/>
<dbReference type="GO" id="GO:0008360">
    <property type="term" value="P:regulation of cell shape"/>
    <property type="evidence" value="ECO:0007669"/>
    <property type="project" value="UniProtKB-KW"/>
</dbReference>
<dbReference type="GO" id="GO:0006508">
    <property type="term" value="P:proteolysis"/>
    <property type="evidence" value="ECO:0007669"/>
    <property type="project" value="UniProtKB-KW"/>
</dbReference>
<keyword evidence="9" id="KW-0133">Cell shape</keyword>
<name>A0A221KCQ8_VITFI</name>
<evidence type="ECO:0000256" key="12">
    <source>
        <dbReference type="ARBA" id="ARBA00034000"/>
    </source>
</evidence>
<comment type="similarity">
    <text evidence="3 15">Belongs to the peptidase S11 family.</text>
</comment>
<dbReference type="Proteomes" id="UP000199729">
    <property type="component" value="Chromosome"/>
</dbReference>
<dbReference type="RefSeq" id="WP_089416078.1">
    <property type="nucleotide sequence ID" value="NZ_CP022423.1"/>
</dbReference>
<dbReference type="SUPFAM" id="SSF56601">
    <property type="entry name" value="beta-lactamase/transpeptidase-like"/>
    <property type="match status" value="1"/>
</dbReference>
<dbReference type="InterPro" id="IPR037167">
    <property type="entry name" value="Peptidase_S11_C_sf"/>
</dbReference>
<dbReference type="Pfam" id="PF07943">
    <property type="entry name" value="PBP5_C"/>
    <property type="match status" value="1"/>
</dbReference>
<evidence type="ECO:0000259" key="17">
    <source>
        <dbReference type="SMART" id="SM00936"/>
    </source>
</evidence>
<evidence type="ECO:0000313" key="19">
    <source>
        <dbReference type="Proteomes" id="UP000199729"/>
    </source>
</evidence>
<dbReference type="Gene3D" id="2.60.410.10">
    <property type="entry name" value="D-Ala-D-Ala carboxypeptidase, C-terminal domain"/>
    <property type="match status" value="1"/>
</dbReference>
<keyword evidence="19" id="KW-1185">Reference proteome</keyword>
<keyword evidence="7 16" id="KW-0732">Signal</keyword>
<comment type="function">
    <text evidence="1">Removes C-terminal D-alanyl residues from sugar-peptide cell wall precursors.</text>
</comment>
<keyword evidence="6" id="KW-0645">Protease</keyword>
<evidence type="ECO:0000256" key="5">
    <source>
        <dbReference type="ARBA" id="ARBA00022645"/>
    </source>
</evidence>
<dbReference type="PRINTS" id="PR00725">
    <property type="entry name" value="DADACBPTASE1"/>
</dbReference>
<dbReference type="InterPro" id="IPR001967">
    <property type="entry name" value="Peptidase_S11_N"/>
</dbReference>
<dbReference type="InterPro" id="IPR018044">
    <property type="entry name" value="Peptidase_S11"/>
</dbReference>
<keyword evidence="11" id="KW-0961">Cell wall biogenesis/degradation</keyword>
<keyword evidence="8" id="KW-0378">Hydrolase</keyword>
<evidence type="ECO:0000256" key="4">
    <source>
        <dbReference type="ARBA" id="ARBA00012448"/>
    </source>
</evidence>
<dbReference type="Gene3D" id="3.40.710.10">
    <property type="entry name" value="DD-peptidase/beta-lactamase superfamily"/>
    <property type="match status" value="1"/>
</dbReference>
<dbReference type="InterPro" id="IPR012907">
    <property type="entry name" value="Peptidase_S11_C"/>
</dbReference>
<evidence type="ECO:0000256" key="1">
    <source>
        <dbReference type="ARBA" id="ARBA00003217"/>
    </source>
</evidence>
<comment type="catalytic activity">
    <reaction evidence="12">
        <text>Preferential cleavage: (Ac)2-L-Lys-D-Ala-|-D-Ala. Also transpeptidation of peptidyl-alanyl moieties that are N-acyl substituents of D-alanine.</text>
        <dbReference type="EC" id="3.4.16.4"/>
    </reaction>
</comment>
<dbReference type="PANTHER" id="PTHR21581:SF6">
    <property type="entry name" value="TRAFFICKING PROTEIN PARTICLE COMPLEX SUBUNIT 12"/>
    <property type="match status" value="1"/>
</dbReference>
<dbReference type="InterPro" id="IPR015956">
    <property type="entry name" value="Peniciliin-bd_prot_C_sf"/>
</dbReference>
<evidence type="ECO:0000256" key="10">
    <source>
        <dbReference type="ARBA" id="ARBA00022984"/>
    </source>
</evidence>
<feature type="active site" description="Proton acceptor" evidence="13">
    <location>
        <position position="62"/>
    </location>
</feature>
<dbReference type="EMBL" id="CP022423">
    <property type="protein sequence ID" value="ASM76801.1"/>
    <property type="molecule type" value="Genomic_DNA"/>
</dbReference>
<dbReference type="KEGG" id="vff:VITFI_CDS1023"/>
<dbReference type="InterPro" id="IPR012338">
    <property type="entry name" value="Beta-lactam/transpept-like"/>
</dbReference>
<dbReference type="UniPathway" id="UPA00219"/>
<feature type="signal peptide" evidence="16">
    <location>
        <begin position="1"/>
        <end position="22"/>
    </location>
</feature>
<dbReference type="GO" id="GO:0071555">
    <property type="term" value="P:cell wall organization"/>
    <property type="evidence" value="ECO:0007669"/>
    <property type="project" value="UniProtKB-KW"/>
</dbReference>
<evidence type="ECO:0000256" key="14">
    <source>
        <dbReference type="PIRSR" id="PIRSR618044-2"/>
    </source>
</evidence>
<dbReference type="PANTHER" id="PTHR21581">
    <property type="entry name" value="D-ALANYL-D-ALANINE CARBOXYPEPTIDASE"/>
    <property type="match status" value="1"/>
</dbReference>
<feature type="active site" description="Acyl-ester intermediate" evidence="13">
    <location>
        <position position="59"/>
    </location>
</feature>
<evidence type="ECO:0000256" key="2">
    <source>
        <dbReference type="ARBA" id="ARBA00004752"/>
    </source>
</evidence>
<reference evidence="18 19" key="1">
    <citation type="submission" date="2017-07" db="EMBL/GenBank/DDBJ databases">
        <title>Complete Genome Sequence of the cosmetic ferment Vitreoscilla filiformis (ATCC15551).</title>
        <authorList>
            <person name="Contreras S."/>
            <person name="Sagory-Zalkind P."/>
            <person name="Blanquart H."/>
            <person name="Iltis A."/>
            <person name="Morand S.C."/>
        </authorList>
    </citation>
    <scope>NUCLEOTIDE SEQUENCE [LARGE SCALE GENOMIC DNA]</scope>
    <source>
        <strain evidence="18 19">ATCC 15551</strain>
    </source>
</reference>
<evidence type="ECO:0000256" key="15">
    <source>
        <dbReference type="RuleBase" id="RU004016"/>
    </source>
</evidence>
<dbReference type="SUPFAM" id="SSF69189">
    <property type="entry name" value="Penicillin-binding protein associated domain"/>
    <property type="match status" value="1"/>
</dbReference>
<evidence type="ECO:0000256" key="9">
    <source>
        <dbReference type="ARBA" id="ARBA00022960"/>
    </source>
</evidence>
<evidence type="ECO:0000256" key="6">
    <source>
        <dbReference type="ARBA" id="ARBA00022670"/>
    </source>
</evidence>
<keyword evidence="10" id="KW-0573">Peptidoglycan synthesis</keyword>
<dbReference type="SMART" id="SM00936">
    <property type="entry name" value="PBP5_C"/>
    <property type="match status" value="1"/>
</dbReference>
<evidence type="ECO:0000256" key="13">
    <source>
        <dbReference type="PIRSR" id="PIRSR618044-1"/>
    </source>
</evidence>
<organism evidence="18 19">
    <name type="scientific">Vitreoscilla filiformis</name>
    <dbReference type="NCBI Taxonomy" id="63"/>
    <lineage>
        <taxon>Bacteria</taxon>
        <taxon>Pseudomonadati</taxon>
        <taxon>Pseudomonadota</taxon>
        <taxon>Betaproteobacteria</taxon>
        <taxon>Neisseriales</taxon>
        <taxon>Neisseriaceae</taxon>
        <taxon>Vitreoscilla</taxon>
    </lineage>
</organism>
<dbReference type="Pfam" id="PF00768">
    <property type="entry name" value="Peptidase_S11"/>
    <property type="match status" value="1"/>
</dbReference>
<evidence type="ECO:0000256" key="11">
    <source>
        <dbReference type="ARBA" id="ARBA00023316"/>
    </source>
</evidence>
<dbReference type="GO" id="GO:0009002">
    <property type="term" value="F:serine-type D-Ala-D-Ala carboxypeptidase activity"/>
    <property type="evidence" value="ECO:0007669"/>
    <property type="project" value="UniProtKB-EC"/>
</dbReference>
<evidence type="ECO:0000256" key="3">
    <source>
        <dbReference type="ARBA" id="ARBA00007164"/>
    </source>
</evidence>
<feature type="binding site" evidence="14">
    <location>
        <position position="225"/>
    </location>
    <ligand>
        <name>substrate</name>
    </ligand>
</feature>
<evidence type="ECO:0000313" key="18">
    <source>
        <dbReference type="EMBL" id="ASM76801.1"/>
    </source>
</evidence>
<dbReference type="OrthoDB" id="9795979at2"/>
<comment type="pathway">
    <text evidence="2">Cell wall biogenesis; peptidoglycan biosynthesis.</text>
</comment>
<sequence length="386" mass="42031">MTRRLAALFLSTCLLGAGAAHAQTPPAPEIAARGYLLVDLTANQVLAEHNADAPAEPASLTKLMTAYVVFQALRDKKITLNQRMTVSDRAWTERKHGGSLMFLEPRMTPTVDELLKGMIVQSGNDAAVVLAEGVAGTVEAFVARMNEQAKAWGLKNTQFRNVTGLTEAGHGSTARELALIAQQIVRDFPDRYAAYYSMKEYSYGGIRQENRNLLLKRDASVDGMKTGFTDAAGYCLIASAQRNAEHGPRRLLSVVMGTASMQARANESQKLLNWGYTAYEAVPMFKTTPVLTTVPVWKGKLNEVKLGSSGTVFVAVPRGQGQQLKTTLTRTDPLVAPLTKGQRVGTIRVLTGSNVPMVDLPLLVQEDVPQAGMFGRAWDALRLWLK</sequence>
<accession>A0A221KCQ8</accession>
<feature type="active site" evidence="13">
    <location>
        <position position="122"/>
    </location>
</feature>
<gene>
    <name evidence="18" type="ORF">VITFI_CDS1023</name>
</gene>
<feature type="chain" id="PRO_5011968052" description="serine-type D-Ala-D-Ala carboxypeptidase" evidence="16">
    <location>
        <begin position="23"/>
        <end position="386"/>
    </location>
</feature>
<evidence type="ECO:0000256" key="8">
    <source>
        <dbReference type="ARBA" id="ARBA00022801"/>
    </source>
</evidence>
<evidence type="ECO:0000256" key="7">
    <source>
        <dbReference type="ARBA" id="ARBA00022729"/>
    </source>
</evidence>
<dbReference type="GO" id="GO:0009252">
    <property type="term" value="P:peptidoglycan biosynthetic process"/>
    <property type="evidence" value="ECO:0007669"/>
    <property type="project" value="UniProtKB-UniPathway"/>
</dbReference>
<dbReference type="EC" id="3.4.16.4" evidence="4"/>